<accession>A0A6G9Z526</accession>
<dbReference type="PANTHER" id="PTHR33993">
    <property type="entry name" value="GLYOXALASE-RELATED"/>
    <property type="match status" value="1"/>
</dbReference>
<keyword evidence="1" id="KW-0472">Membrane</keyword>
<evidence type="ECO:0000313" key="3">
    <source>
        <dbReference type="EMBL" id="QIS20113.1"/>
    </source>
</evidence>
<gene>
    <name evidence="3" type="ORF">F6W96_19260</name>
</gene>
<proteinExistence type="predicted"/>
<dbReference type="SUPFAM" id="SSF54593">
    <property type="entry name" value="Glyoxalase/Bleomycin resistance protein/Dihydroxybiphenyl dioxygenase"/>
    <property type="match status" value="2"/>
</dbReference>
<dbReference type="Proteomes" id="UP000500953">
    <property type="component" value="Chromosome"/>
</dbReference>
<dbReference type="InterPro" id="IPR037523">
    <property type="entry name" value="VOC_core"/>
</dbReference>
<sequence length="311" mass="32734">MYVSCVDRRQEVAMDGKLSANGRYARRLVVVASVVIVLVVAVIVFIDRRSGDTASPSVRPSEVTLIDITSDDVPRDRAFYERTFGWTLAADYPKYPILAAGDGPDVGIATLGNPEAGSLEPLYRIGTSIVFFGVPDVSAALARARTLGGAVVQPPTQIATGGSFAMFTDPVGNTIALTQPSPYAVASPHANPATLVAISTPDVPGTRTFYERLFGLHLKEQSPGYPILTSGAGPDIGIALADDPAAGPARPLYQVGHPVVLLRTPSIDTTLREVIRSGGRSFEGRTPLPSGGAYGFFTDPSGNTLGLLERP</sequence>
<keyword evidence="1" id="KW-0812">Transmembrane</keyword>
<evidence type="ECO:0000313" key="4">
    <source>
        <dbReference type="Proteomes" id="UP000500953"/>
    </source>
</evidence>
<reference evidence="3 4" key="1">
    <citation type="journal article" date="2019" name="ACS Chem. Biol.">
        <title>Identification and Mobilization of a Cryptic Antibiotic Biosynthesis Gene Locus from a Human-Pathogenic Nocardia Isolate.</title>
        <authorList>
            <person name="Herisse M."/>
            <person name="Ishida K."/>
            <person name="Porter J.L."/>
            <person name="Howden B."/>
            <person name="Hertweck C."/>
            <person name="Stinear T.P."/>
            <person name="Pidot S.J."/>
        </authorList>
    </citation>
    <scope>NUCLEOTIDE SEQUENCE [LARGE SCALE GENOMIC DNA]</scope>
    <source>
        <strain evidence="3 4">AUSMDU00012715</strain>
    </source>
</reference>
<dbReference type="InterPro" id="IPR029068">
    <property type="entry name" value="Glyas_Bleomycin-R_OHBP_Dase"/>
</dbReference>
<dbReference type="InterPro" id="IPR052164">
    <property type="entry name" value="Anthracycline_SecMetBiosynth"/>
</dbReference>
<feature type="transmembrane region" description="Helical" evidence="1">
    <location>
        <begin position="28"/>
        <end position="46"/>
    </location>
</feature>
<protein>
    <recommendedName>
        <fullName evidence="2">VOC domain-containing protein</fullName>
    </recommendedName>
</protein>
<evidence type="ECO:0000259" key="2">
    <source>
        <dbReference type="PROSITE" id="PS51819"/>
    </source>
</evidence>
<dbReference type="Gene3D" id="3.10.180.10">
    <property type="entry name" value="2,3-Dihydroxybiphenyl 1,2-Dioxygenase, domain 1"/>
    <property type="match status" value="2"/>
</dbReference>
<feature type="domain" description="VOC" evidence="2">
    <location>
        <begin position="62"/>
        <end position="180"/>
    </location>
</feature>
<evidence type="ECO:0000256" key="1">
    <source>
        <dbReference type="SAM" id="Phobius"/>
    </source>
</evidence>
<dbReference type="PROSITE" id="PS51819">
    <property type="entry name" value="VOC"/>
    <property type="match status" value="2"/>
</dbReference>
<organism evidence="3 4">
    <name type="scientific">Nocardia terpenica</name>
    <dbReference type="NCBI Taxonomy" id="455432"/>
    <lineage>
        <taxon>Bacteria</taxon>
        <taxon>Bacillati</taxon>
        <taxon>Actinomycetota</taxon>
        <taxon>Actinomycetes</taxon>
        <taxon>Mycobacteriales</taxon>
        <taxon>Nocardiaceae</taxon>
        <taxon>Nocardia</taxon>
    </lineage>
</organism>
<feature type="domain" description="VOC" evidence="2">
    <location>
        <begin position="192"/>
        <end position="310"/>
    </location>
</feature>
<dbReference type="PANTHER" id="PTHR33993:SF14">
    <property type="entry name" value="GB|AAF24581.1"/>
    <property type="match status" value="1"/>
</dbReference>
<dbReference type="EMBL" id="CP046173">
    <property type="protein sequence ID" value="QIS20113.1"/>
    <property type="molecule type" value="Genomic_DNA"/>
</dbReference>
<dbReference type="CDD" id="cd07247">
    <property type="entry name" value="SgaA_N_like"/>
    <property type="match status" value="1"/>
</dbReference>
<name>A0A6G9Z526_9NOCA</name>
<dbReference type="AlphaFoldDB" id="A0A6G9Z526"/>
<dbReference type="Pfam" id="PF00903">
    <property type="entry name" value="Glyoxalase"/>
    <property type="match status" value="2"/>
</dbReference>
<keyword evidence="1" id="KW-1133">Transmembrane helix</keyword>
<dbReference type="InterPro" id="IPR004360">
    <property type="entry name" value="Glyas_Fos-R_dOase_dom"/>
</dbReference>